<dbReference type="PROSITE" id="PS51192">
    <property type="entry name" value="HELICASE_ATP_BIND_1"/>
    <property type="match status" value="1"/>
</dbReference>
<feature type="binding site" evidence="12">
    <location>
        <position position="449"/>
    </location>
    <ligand>
        <name>Zn(2+)</name>
        <dbReference type="ChEBI" id="CHEBI:29105"/>
        <label>1</label>
    </ligand>
</feature>
<dbReference type="Pfam" id="PF18074">
    <property type="entry name" value="PriA_C"/>
    <property type="match status" value="1"/>
</dbReference>
<dbReference type="Pfam" id="PF18319">
    <property type="entry name" value="Zn_ribbon_PriA"/>
    <property type="match status" value="1"/>
</dbReference>
<comment type="similarity">
    <text evidence="12">Belongs to the helicase family. PriA subfamily.</text>
</comment>
<evidence type="ECO:0000259" key="13">
    <source>
        <dbReference type="PROSITE" id="PS51192"/>
    </source>
</evidence>
<dbReference type="InterPro" id="IPR027417">
    <property type="entry name" value="P-loop_NTPase"/>
</dbReference>
<dbReference type="NCBIfam" id="NF004067">
    <property type="entry name" value="PRK05580.1-4"/>
    <property type="match status" value="1"/>
</dbReference>
<dbReference type="GO" id="GO:0016787">
    <property type="term" value="F:hydrolase activity"/>
    <property type="evidence" value="ECO:0007669"/>
    <property type="project" value="UniProtKB-KW"/>
</dbReference>
<proteinExistence type="inferred from homology"/>
<name>A0A919EH38_9GAMM</name>
<feature type="domain" description="Helicase ATP-binding" evidence="13">
    <location>
        <begin position="221"/>
        <end position="387"/>
    </location>
</feature>
<sequence>MTIHTFVQVAVPVPLRQLFTYSIPQELQSQTLVSGQLVEVPFGNRHLVAMVIETNPAIDSTIDLGKIKPITRVFTHQHQLPQSIIKLLHTAANYYSHPIGEVIQYALPVLMRQEEPEPLEQITYWRTTSETLEAGLEQINVKRSPKQGELFALLFSHTQLTWPEIRTLGFSKTQLEALVSKALIEPYQKPIIPLNWDNECINTADKHHLTAEQAITVSSITTTLDQYACHLVHGITGSGKTEVYLQVMEQVLAKSKQVLVLVPEIGLTPQMLARFEQRFNVPIFLHHSGLNDKERFTTWCQAHQGQAAIVIGTRSALFTPLAQLGLIIVDEEHDTSFKQQDSFRYNGRDLAIVRANQGAIPIVLGSATPSFESLANANSGKYFYHQLTQRPGKSVKAKLSLVDINNQQLSSGLAASTIRDIEQVLARKEQVLVFLNRRGFAPAINCKECHWVADCTRCNRPYTLHKNQGLLICHHCNSQKRIPHQCPSCGSIRLTPVGQGTEQVEQWLEQHFNDKSIVRIDRDSTRRKGELAKRLEQINQGEHHILIGTQMLAKGHHFPNVTLVVMLDIDGALFSFDYRAAEHMAQQLEQVAGRAGRASKPGKVLIQTQYPQHPLLMQLVSEGYSEFAKQGLEERQWAKLPPFGHQALIRAEANKPHLPEQFLRDISQLSFGSDIAGPMPAAMEKKAGKFRFHLLFQAANRKVVHQDLHTLIAFAKQHPLANKVRWSIDVDPIDLSW</sequence>
<dbReference type="InterPro" id="IPR041222">
    <property type="entry name" value="PriA_3primeBD"/>
</dbReference>
<dbReference type="GO" id="GO:0006310">
    <property type="term" value="P:DNA recombination"/>
    <property type="evidence" value="ECO:0007669"/>
    <property type="project" value="InterPro"/>
</dbReference>
<dbReference type="InterPro" id="IPR001650">
    <property type="entry name" value="Helicase_C-like"/>
</dbReference>
<keyword evidence="7 12" id="KW-0862">Zinc</keyword>
<dbReference type="Pfam" id="PF17764">
    <property type="entry name" value="PriA_3primeBD"/>
    <property type="match status" value="1"/>
</dbReference>
<dbReference type="GO" id="GO:0006302">
    <property type="term" value="P:double-strand break repair"/>
    <property type="evidence" value="ECO:0007669"/>
    <property type="project" value="InterPro"/>
</dbReference>
<dbReference type="PANTHER" id="PTHR30580:SF0">
    <property type="entry name" value="PRIMOSOMAL PROTEIN N"/>
    <property type="match status" value="1"/>
</dbReference>
<dbReference type="Pfam" id="PF00270">
    <property type="entry name" value="DEAD"/>
    <property type="match status" value="1"/>
</dbReference>
<keyword evidence="4 12" id="KW-0547">Nucleotide-binding</keyword>
<evidence type="ECO:0000256" key="7">
    <source>
        <dbReference type="ARBA" id="ARBA00022833"/>
    </source>
</evidence>
<dbReference type="FunFam" id="3.40.50.300:FF:000489">
    <property type="entry name" value="Primosome assembly protein PriA"/>
    <property type="match status" value="1"/>
</dbReference>
<dbReference type="NCBIfam" id="TIGR00595">
    <property type="entry name" value="priA"/>
    <property type="match status" value="1"/>
</dbReference>
<accession>A0A919EH38</accession>
<evidence type="ECO:0000256" key="10">
    <source>
        <dbReference type="ARBA" id="ARBA00023235"/>
    </source>
</evidence>
<keyword evidence="16" id="KW-1185">Reference proteome</keyword>
<comment type="cofactor">
    <cofactor evidence="12">
        <name>Zn(2+)</name>
        <dbReference type="ChEBI" id="CHEBI:29105"/>
    </cofactor>
    <text evidence="12">Binds 2 zinc ions per subunit.</text>
</comment>
<dbReference type="Pfam" id="PF00271">
    <property type="entry name" value="Helicase_C"/>
    <property type="match status" value="1"/>
</dbReference>
<comment type="catalytic activity">
    <reaction evidence="12">
        <text>Couples ATP hydrolysis with the unwinding of duplex DNA by translocating in the 3'-5' direction.</text>
        <dbReference type="EC" id="5.6.2.4"/>
    </reaction>
</comment>
<keyword evidence="10 12" id="KW-0413">Isomerase</keyword>
<evidence type="ECO:0000256" key="4">
    <source>
        <dbReference type="ARBA" id="ARBA00022741"/>
    </source>
</evidence>
<dbReference type="FunFam" id="3.40.1440.60:FF:000001">
    <property type="entry name" value="Primosomal protein N"/>
    <property type="match status" value="1"/>
</dbReference>
<evidence type="ECO:0000313" key="16">
    <source>
        <dbReference type="Proteomes" id="UP000623842"/>
    </source>
</evidence>
<evidence type="ECO:0000256" key="11">
    <source>
        <dbReference type="ARBA" id="ARBA00048988"/>
    </source>
</evidence>
<dbReference type="NCBIfam" id="NF004065">
    <property type="entry name" value="PRK05580.1-1"/>
    <property type="match status" value="1"/>
</dbReference>
<dbReference type="InterPro" id="IPR014001">
    <property type="entry name" value="Helicase_ATP-bd"/>
</dbReference>
<keyword evidence="1 12" id="KW-0639">Primosome</keyword>
<dbReference type="InterPro" id="IPR011545">
    <property type="entry name" value="DEAD/DEAH_box_helicase_dom"/>
</dbReference>
<comment type="caution">
    <text evidence="15">The sequence shown here is derived from an EMBL/GenBank/DDBJ whole genome shotgun (WGS) entry which is preliminary data.</text>
</comment>
<reference evidence="15" key="2">
    <citation type="submission" date="2020-09" db="EMBL/GenBank/DDBJ databases">
        <authorList>
            <person name="Sun Q."/>
            <person name="Kim S."/>
        </authorList>
    </citation>
    <scope>NUCLEOTIDE SEQUENCE</scope>
    <source>
        <strain evidence="15">KCTC 42731</strain>
    </source>
</reference>
<dbReference type="SUPFAM" id="SSF52540">
    <property type="entry name" value="P-loop containing nucleoside triphosphate hydrolases"/>
    <property type="match status" value="1"/>
</dbReference>
<protein>
    <recommendedName>
        <fullName evidence="12">Replication restart protein PriA</fullName>
    </recommendedName>
    <alternativeName>
        <fullName evidence="12">ATP-dependent DNA helicase PriA</fullName>
        <ecNumber evidence="12">5.6.2.4</ecNumber>
    </alternativeName>
    <alternativeName>
        <fullName evidence="12">DNA 3'-5' helicase PriA</fullName>
    </alternativeName>
</protein>
<reference evidence="15" key="1">
    <citation type="journal article" date="2014" name="Int. J. Syst. Evol. Microbiol.">
        <title>Complete genome sequence of Corynebacterium casei LMG S-19264T (=DSM 44701T), isolated from a smear-ripened cheese.</title>
        <authorList>
            <consortium name="US DOE Joint Genome Institute (JGI-PGF)"/>
            <person name="Walter F."/>
            <person name="Albersmeier A."/>
            <person name="Kalinowski J."/>
            <person name="Ruckert C."/>
        </authorList>
    </citation>
    <scope>NUCLEOTIDE SEQUENCE</scope>
    <source>
        <strain evidence="15">KCTC 42731</strain>
    </source>
</reference>
<dbReference type="GO" id="GO:0006269">
    <property type="term" value="P:DNA replication, synthesis of primer"/>
    <property type="evidence" value="ECO:0007669"/>
    <property type="project" value="UniProtKB-KW"/>
</dbReference>
<comment type="subunit">
    <text evidence="12">Component of the replication restart primosome.</text>
</comment>
<dbReference type="Gene3D" id="3.40.1440.60">
    <property type="entry name" value="PriA, 3(prime) DNA-binding domain"/>
    <property type="match status" value="1"/>
</dbReference>
<feature type="binding site" evidence="12">
    <location>
        <position position="489"/>
    </location>
    <ligand>
        <name>Zn(2+)</name>
        <dbReference type="ChEBI" id="CHEBI:29105"/>
        <label>1</label>
    </ligand>
</feature>
<evidence type="ECO:0000256" key="2">
    <source>
        <dbReference type="ARBA" id="ARBA00022705"/>
    </source>
</evidence>
<dbReference type="GO" id="GO:0008270">
    <property type="term" value="F:zinc ion binding"/>
    <property type="evidence" value="ECO:0007669"/>
    <property type="project" value="UniProtKB-UniRule"/>
</dbReference>
<dbReference type="SMART" id="SM00490">
    <property type="entry name" value="HELICc"/>
    <property type="match status" value="1"/>
</dbReference>
<evidence type="ECO:0000256" key="1">
    <source>
        <dbReference type="ARBA" id="ARBA00022515"/>
    </source>
</evidence>
<evidence type="ECO:0000256" key="9">
    <source>
        <dbReference type="ARBA" id="ARBA00023125"/>
    </source>
</evidence>
<keyword evidence="2 12" id="KW-0235">DNA replication</keyword>
<dbReference type="GO" id="GO:0006270">
    <property type="term" value="P:DNA replication initiation"/>
    <property type="evidence" value="ECO:0007669"/>
    <property type="project" value="TreeGrafter"/>
</dbReference>
<dbReference type="InterPro" id="IPR005259">
    <property type="entry name" value="PriA"/>
</dbReference>
<comment type="function">
    <text evidence="12">Initiates the restart of stalled replication forks, which reloads the replicative helicase on sites other than the origin of replication. Recognizes and binds to abandoned replication forks and remodels them to uncover a helicase loading site. Promotes assembly of the primosome at these replication forks.</text>
</comment>
<feature type="domain" description="Helicase C-terminal" evidence="14">
    <location>
        <begin position="420"/>
        <end position="635"/>
    </location>
</feature>
<dbReference type="GO" id="GO:1990077">
    <property type="term" value="C:primosome complex"/>
    <property type="evidence" value="ECO:0007669"/>
    <property type="project" value="UniProtKB-UniRule"/>
</dbReference>
<evidence type="ECO:0000256" key="8">
    <source>
        <dbReference type="ARBA" id="ARBA00022840"/>
    </source>
</evidence>
<keyword evidence="8 12" id="KW-0067">ATP-binding</keyword>
<dbReference type="EMBL" id="BNCK01000002">
    <property type="protein sequence ID" value="GHF82371.1"/>
    <property type="molecule type" value="Genomic_DNA"/>
</dbReference>
<keyword evidence="5 12" id="KW-0378">Hydrolase</keyword>
<evidence type="ECO:0000256" key="6">
    <source>
        <dbReference type="ARBA" id="ARBA00022806"/>
    </source>
</evidence>
<feature type="binding site" evidence="12">
    <location>
        <position position="473"/>
    </location>
    <ligand>
        <name>Zn(2+)</name>
        <dbReference type="ChEBI" id="CHEBI:29105"/>
        <label>2</label>
    </ligand>
</feature>
<gene>
    <name evidence="12 15" type="primary">priA</name>
    <name evidence="15" type="ORF">GCM10017161_06940</name>
</gene>
<keyword evidence="6 12" id="KW-0347">Helicase</keyword>
<dbReference type="GO" id="GO:0043138">
    <property type="term" value="F:3'-5' DNA helicase activity"/>
    <property type="evidence" value="ECO:0007669"/>
    <property type="project" value="UniProtKB-EC"/>
</dbReference>
<comment type="catalytic activity">
    <reaction evidence="11 12">
        <text>ATP + H2O = ADP + phosphate + H(+)</text>
        <dbReference type="Rhea" id="RHEA:13065"/>
        <dbReference type="ChEBI" id="CHEBI:15377"/>
        <dbReference type="ChEBI" id="CHEBI:15378"/>
        <dbReference type="ChEBI" id="CHEBI:30616"/>
        <dbReference type="ChEBI" id="CHEBI:43474"/>
        <dbReference type="ChEBI" id="CHEBI:456216"/>
        <dbReference type="EC" id="5.6.2.4"/>
    </reaction>
</comment>
<dbReference type="InterPro" id="IPR042115">
    <property type="entry name" value="PriA_3primeBD_sf"/>
</dbReference>
<organism evidence="15 16">
    <name type="scientific">Thalassotalea marina</name>
    <dbReference type="NCBI Taxonomy" id="1673741"/>
    <lineage>
        <taxon>Bacteria</taxon>
        <taxon>Pseudomonadati</taxon>
        <taxon>Pseudomonadota</taxon>
        <taxon>Gammaproteobacteria</taxon>
        <taxon>Alteromonadales</taxon>
        <taxon>Colwelliaceae</taxon>
        <taxon>Thalassotalea</taxon>
    </lineage>
</organism>
<dbReference type="PROSITE" id="PS51194">
    <property type="entry name" value="HELICASE_CTER"/>
    <property type="match status" value="1"/>
</dbReference>
<dbReference type="CDD" id="cd18804">
    <property type="entry name" value="SF2_C_priA"/>
    <property type="match status" value="1"/>
</dbReference>
<evidence type="ECO:0000256" key="5">
    <source>
        <dbReference type="ARBA" id="ARBA00022801"/>
    </source>
</evidence>
<dbReference type="SMART" id="SM00487">
    <property type="entry name" value="DEXDc"/>
    <property type="match status" value="1"/>
</dbReference>
<keyword evidence="3 12" id="KW-0479">Metal-binding</keyword>
<dbReference type="InterPro" id="IPR040498">
    <property type="entry name" value="PriA_CRR"/>
</dbReference>
<keyword evidence="9 12" id="KW-0238">DNA-binding</keyword>
<feature type="binding site" evidence="12">
    <location>
        <position position="458"/>
    </location>
    <ligand>
        <name>Zn(2+)</name>
        <dbReference type="ChEBI" id="CHEBI:29105"/>
        <label>2</label>
    </ligand>
</feature>
<dbReference type="Gene3D" id="3.40.50.300">
    <property type="entry name" value="P-loop containing nucleotide triphosphate hydrolases"/>
    <property type="match status" value="2"/>
</dbReference>
<evidence type="ECO:0000256" key="3">
    <source>
        <dbReference type="ARBA" id="ARBA00022723"/>
    </source>
</evidence>
<evidence type="ECO:0000313" key="15">
    <source>
        <dbReference type="EMBL" id="GHF82371.1"/>
    </source>
</evidence>
<dbReference type="InterPro" id="IPR041236">
    <property type="entry name" value="PriA_C"/>
</dbReference>
<dbReference type="GO" id="GO:0003677">
    <property type="term" value="F:DNA binding"/>
    <property type="evidence" value="ECO:0007669"/>
    <property type="project" value="UniProtKB-UniRule"/>
</dbReference>
<dbReference type="PANTHER" id="PTHR30580">
    <property type="entry name" value="PRIMOSOMAL PROTEIN N"/>
    <property type="match status" value="1"/>
</dbReference>
<dbReference type="Proteomes" id="UP000623842">
    <property type="component" value="Unassembled WGS sequence"/>
</dbReference>
<evidence type="ECO:0000256" key="12">
    <source>
        <dbReference type="HAMAP-Rule" id="MF_00983"/>
    </source>
</evidence>
<dbReference type="CDD" id="cd17929">
    <property type="entry name" value="DEXHc_priA"/>
    <property type="match status" value="1"/>
</dbReference>
<evidence type="ECO:0000259" key="14">
    <source>
        <dbReference type="PROSITE" id="PS51194"/>
    </source>
</evidence>
<dbReference type="RefSeq" id="WP_229854519.1">
    <property type="nucleotide sequence ID" value="NZ_BNCK01000002.1"/>
</dbReference>
<feature type="binding site" evidence="12">
    <location>
        <position position="446"/>
    </location>
    <ligand>
        <name>Zn(2+)</name>
        <dbReference type="ChEBI" id="CHEBI:29105"/>
        <label>1</label>
    </ligand>
</feature>
<dbReference type="AlphaFoldDB" id="A0A919EH38"/>
<feature type="binding site" evidence="12">
    <location>
        <position position="455"/>
    </location>
    <ligand>
        <name>Zn(2+)</name>
        <dbReference type="ChEBI" id="CHEBI:29105"/>
        <label>2</label>
    </ligand>
</feature>
<feature type="binding site" evidence="12">
    <location>
        <position position="476"/>
    </location>
    <ligand>
        <name>Zn(2+)</name>
        <dbReference type="ChEBI" id="CHEBI:29105"/>
        <label>2</label>
    </ligand>
</feature>
<dbReference type="EC" id="5.6.2.4" evidence="12"/>
<dbReference type="GO" id="GO:0005524">
    <property type="term" value="F:ATP binding"/>
    <property type="evidence" value="ECO:0007669"/>
    <property type="project" value="UniProtKB-UniRule"/>
</dbReference>
<feature type="binding site" evidence="12">
    <location>
        <position position="486"/>
    </location>
    <ligand>
        <name>Zn(2+)</name>
        <dbReference type="ChEBI" id="CHEBI:29105"/>
        <label>1</label>
    </ligand>
</feature>
<dbReference type="HAMAP" id="MF_00983">
    <property type="entry name" value="PriA"/>
    <property type="match status" value="1"/>
</dbReference>